<comment type="caution">
    <text evidence="5">The sequence shown here is derived from an EMBL/GenBank/DDBJ whole genome shotgun (WGS) entry which is preliminary data.</text>
</comment>
<protein>
    <recommendedName>
        <fullName evidence="4">tRNA-splicing endonuclease subunit Sen54 N-terminal domain-containing protein</fullName>
    </recommendedName>
</protein>
<dbReference type="Proteomes" id="UP000310689">
    <property type="component" value="Unassembled WGS sequence"/>
</dbReference>
<dbReference type="InterPro" id="IPR024336">
    <property type="entry name" value="tRNA_splic_suSen54_N"/>
</dbReference>
<comment type="similarity">
    <text evidence="1">Belongs to the SEN54 family.</text>
</comment>
<dbReference type="InterPro" id="IPR024337">
    <property type="entry name" value="tRNA_splic_suSen54"/>
</dbReference>
<feature type="compositionally biased region" description="Basic and acidic residues" evidence="3">
    <location>
        <begin position="39"/>
        <end position="54"/>
    </location>
</feature>
<dbReference type="Pfam" id="PF12928">
    <property type="entry name" value="tRNA_int_end_N2"/>
    <property type="match status" value="1"/>
</dbReference>
<gene>
    <name evidence="5" type="ORF">E3P86_02497</name>
</gene>
<organism evidence="5 6">
    <name type="scientific">Wallemia ichthyophaga</name>
    <dbReference type="NCBI Taxonomy" id="245174"/>
    <lineage>
        <taxon>Eukaryota</taxon>
        <taxon>Fungi</taxon>
        <taxon>Dikarya</taxon>
        <taxon>Basidiomycota</taxon>
        <taxon>Wallemiomycotina</taxon>
        <taxon>Wallemiomycetes</taxon>
        <taxon>Wallemiales</taxon>
        <taxon>Wallemiaceae</taxon>
        <taxon>Wallemia</taxon>
    </lineage>
</organism>
<name>A0A4T0J297_WALIC</name>
<feature type="compositionally biased region" description="Basic and acidic residues" evidence="3">
    <location>
        <begin position="375"/>
        <end position="387"/>
    </location>
</feature>
<sequence>MDQDEFKIAQNNSDDSDENDSAEDEVPDYRQLASFTNRKSKETYIPRRGEKEFEPSGLKIQQKALDESRDAMFNAIDGVRQSSNKNISIGLWSNAHSRASIIIQRGTHFSSIGHPVRNTPSKREGNVEKVASETRMELLPEEALYMVERGSLLCYEYEWSDNNDKMLKLSTNDSAVDERVAGLAPFSAQRAFDCCIGKDGLTLEKYTVYAQLKRLGYIVKRAQQQQIKPGEQPGLLGRIYNTLKGIVNTIFSPIASFVRLFNVRVTTLLGSRSSFLRPHQNYDSIFKALRLTPWGYNDTPEVSTRLSEEQQHEFDVTWDIWRPSSKFRKSAPPPPDFRIVVVDTHKSSLPSLEQFAHIFSHQPYSQPPLTRKQKLAKEKEEKNGKKPELAVSEISWFSRWWNRKQLAADESNRKKSPAVMFPALKHGKRAVVFAIVDSGTTSWIQFGEGQFGEFPLY</sequence>
<feature type="region of interest" description="Disordered" evidence="3">
    <location>
        <begin position="364"/>
        <end position="387"/>
    </location>
</feature>
<evidence type="ECO:0000313" key="6">
    <source>
        <dbReference type="Proteomes" id="UP000310689"/>
    </source>
</evidence>
<evidence type="ECO:0000313" key="5">
    <source>
        <dbReference type="EMBL" id="TIB36453.1"/>
    </source>
</evidence>
<evidence type="ECO:0000259" key="4">
    <source>
        <dbReference type="Pfam" id="PF12928"/>
    </source>
</evidence>
<dbReference type="PANTHER" id="PTHR21027">
    <property type="entry name" value="TRNA-SPLICING ENDONUCLEASE SUBUNIT SEN54"/>
    <property type="match status" value="1"/>
</dbReference>
<dbReference type="PANTHER" id="PTHR21027:SF1">
    <property type="entry name" value="TRNA-SPLICING ENDONUCLEASE SUBUNIT SEN54"/>
    <property type="match status" value="1"/>
</dbReference>
<feature type="region of interest" description="Disordered" evidence="3">
    <location>
        <begin position="1"/>
        <end position="55"/>
    </location>
</feature>
<feature type="domain" description="tRNA-splicing endonuclease subunit Sen54 N-terminal" evidence="4">
    <location>
        <begin position="73"/>
        <end position="155"/>
    </location>
</feature>
<dbReference type="AlphaFoldDB" id="A0A4T0J297"/>
<reference evidence="5 6" key="1">
    <citation type="submission" date="2019-03" db="EMBL/GenBank/DDBJ databases">
        <title>Sequencing 23 genomes of Wallemia ichthyophaga.</title>
        <authorList>
            <person name="Gostincar C."/>
        </authorList>
    </citation>
    <scope>NUCLEOTIDE SEQUENCE [LARGE SCALE GENOMIC DNA]</scope>
    <source>
        <strain evidence="5 6">EXF-6200</strain>
    </source>
</reference>
<dbReference type="GO" id="GO:0000214">
    <property type="term" value="C:tRNA-intron endonuclease complex"/>
    <property type="evidence" value="ECO:0007669"/>
    <property type="project" value="TreeGrafter"/>
</dbReference>
<proteinExistence type="inferred from homology"/>
<evidence type="ECO:0000256" key="3">
    <source>
        <dbReference type="SAM" id="MobiDB-lite"/>
    </source>
</evidence>
<evidence type="ECO:0000256" key="2">
    <source>
        <dbReference type="ARBA" id="ARBA00022694"/>
    </source>
</evidence>
<feature type="compositionally biased region" description="Acidic residues" evidence="3">
    <location>
        <begin position="14"/>
        <end position="26"/>
    </location>
</feature>
<keyword evidence="2" id="KW-0819">tRNA processing</keyword>
<dbReference type="EMBL" id="SPOI01000129">
    <property type="protein sequence ID" value="TIB36453.1"/>
    <property type="molecule type" value="Genomic_DNA"/>
</dbReference>
<dbReference type="GO" id="GO:0000379">
    <property type="term" value="P:tRNA-type intron splice site recognition and cleavage"/>
    <property type="evidence" value="ECO:0007669"/>
    <property type="project" value="TreeGrafter"/>
</dbReference>
<accession>A0A4T0J297</accession>
<evidence type="ECO:0000256" key="1">
    <source>
        <dbReference type="ARBA" id="ARBA00005736"/>
    </source>
</evidence>